<dbReference type="OrthoDB" id="430476at2759"/>
<protein>
    <submittedName>
        <fullName evidence="1">Uncharacterized protein</fullName>
    </submittedName>
</protein>
<dbReference type="STRING" id="914234.M2QET5"/>
<sequence>MAAEGPDTPASFHEAIRSRYADEWWTAMREEIGMLERRKTWVLTVLPPGRKAFDLMRCAQSSTLRLHAAGTAHKTTSLAPSFTANWITRSTCDSPLALRTAPIALYNYYAASTDSSKQHDSGIVT</sequence>
<evidence type="ECO:0000313" key="1">
    <source>
        <dbReference type="EMBL" id="EMD30515.1"/>
    </source>
</evidence>
<gene>
    <name evidence="1" type="ORF">CERSUDRAFT_145912</name>
</gene>
<organism evidence="1 2">
    <name type="scientific">Ceriporiopsis subvermispora (strain B)</name>
    <name type="common">White-rot fungus</name>
    <name type="synonym">Gelatoporia subvermispora</name>
    <dbReference type="NCBI Taxonomy" id="914234"/>
    <lineage>
        <taxon>Eukaryota</taxon>
        <taxon>Fungi</taxon>
        <taxon>Dikarya</taxon>
        <taxon>Basidiomycota</taxon>
        <taxon>Agaricomycotina</taxon>
        <taxon>Agaricomycetes</taxon>
        <taxon>Polyporales</taxon>
        <taxon>Gelatoporiaceae</taxon>
        <taxon>Gelatoporia</taxon>
    </lineage>
</organism>
<dbReference type="EMBL" id="KB446058">
    <property type="protein sequence ID" value="EMD30515.1"/>
    <property type="molecule type" value="Genomic_DNA"/>
</dbReference>
<keyword evidence="2" id="KW-1185">Reference proteome</keyword>
<dbReference type="Proteomes" id="UP000016930">
    <property type="component" value="Unassembled WGS sequence"/>
</dbReference>
<dbReference type="AlphaFoldDB" id="M2QET5"/>
<evidence type="ECO:0000313" key="2">
    <source>
        <dbReference type="Proteomes" id="UP000016930"/>
    </source>
</evidence>
<name>M2QET5_CERS8</name>
<accession>M2QET5</accession>
<dbReference type="HOGENOM" id="CLU_1992355_0_0_1"/>
<reference evidence="1 2" key="1">
    <citation type="journal article" date="2012" name="Proc. Natl. Acad. Sci. U.S.A.">
        <title>Comparative genomics of Ceriporiopsis subvermispora and Phanerochaete chrysosporium provide insight into selective ligninolysis.</title>
        <authorList>
            <person name="Fernandez-Fueyo E."/>
            <person name="Ruiz-Duenas F.J."/>
            <person name="Ferreira P."/>
            <person name="Floudas D."/>
            <person name="Hibbett D.S."/>
            <person name="Canessa P."/>
            <person name="Larrondo L.F."/>
            <person name="James T.Y."/>
            <person name="Seelenfreund D."/>
            <person name="Lobos S."/>
            <person name="Polanco R."/>
            <person name="Tello M."/>
            <person name="Honda Y."/>
            <person name="Watanabe T."/>
            <person name="Watanabe T."/>
            <person name="Ryu J.S."/>
            <person name="Kubicek C.P."/>
            <person name="Schmoll M."/>
            <person name="Gaskell J."/>
            <person name="Hammel K.E."/>
            <person name="St John F.J."/>
            <person name="Vanden Wymelenberg A."/>
            <person name="Sabat G."/>
            <person name="Splinter BonDurant S."/>
            <person name="Syed K."/>
            <person name="Yadav J.S."/>
            <person name="Doddapaneni H."/>
            <person name="Subramanian V."/>
            <person name="Lavin J.L."/>
            <person name="Oguiza J.A."/>
            <person name="Perez G."/>
            <person name="Pisabarro A.G."/>
            <person name="Ramirez L."/>
            <person name="Santoyo F."/>
            <person name="Master E."/>
            <person name="Coutinho P.M."/>
            <person name="Henrissat B."/>
            <person name="Lombard V."/>
            <person name="Magnuson J.K."/>
            <person name="Kuees U."/>
            <person name="Hori C."/>
            <person name="Igarashi K."/>
            <person name="Samejima M."/>
            <person name="Held B.W."/>
            <person name="Barry K.W."/>
            <person name="LaButti K.M."/>
            <person name="Lapidus A."/>
            <person name="Lindquist E.A."/>
            <person name="Lucas S.M."/>
            <person name="Riley R."/>
            <person name="Salamov A.A."/>
            <person name="Hoffmeister D."/>
            <person name="Schwenk D."/>
            <person name="Hadar Y."/>
            <person name="Yarden O."/>
            <person name="de Vries R.P."/>
            <person name="Wiebenga A."/>
            <person name="Stenlid J."/>
            <person name="Eastwood D."/>
            <person name="Grigoriev I.V."/>
            <person name="Berka R.M."/>
            <person name="Blanchette R.A."/>
            <person name="Kersten P."/>
            <person name="Martinez A.T."/>
            <person name="Vicuna R."/>
            <person name="Cullen D."/>
        </authorList>
    </citation>
    <scope>NUCLEOTIDE SEQUENCE [LARGE SCALE GENOMIC DNA]</scope>
    <source>
        <strain evidence="1 2">B</strain>
    </source>
</reference>
<proteinExistence type="predicted"/>